<dbReference type="PROSITE" id="PS50110">
    <property type="entry name" value="RESPONSE_REGULATORY"/>
    <property type="match status" value="1"/>
</dbReference>
<evidence type="ECO:0000313" key="4">
    <source>
        <dbReference type="EMBL" id="OGF09400.1"/>
    </source>
</evidence>
<proteinExistence type="predicted"/>
<gene>
    <name evidence="4" type="ORF">A2024_00460</name>
</gene>
<evidence type="ECO:0000259" key="3">
    <source>
        <dbReference type="PROSITE" id="PS50110"/>
    </source>
</evidence>
<dbReference type="PANTHER" id="PTHR43547">
    <property type="entry name" value="TWO-COMPONENT HISTIDINE KINASE"/>
    <property type="match status" value="1"/>
</dbReference>
<dbReference type="EMBL" id="MFFM01000041">
    <property type="protein sequence ID" value="OGF09400.1"/>
    <property type="molecule type" value="Genomic_DNA"/>
</dbReference>
<keyword evidence="1 2" id="KW-0597">Phosphoprotein</keyword>
<organism evidence="4 5">
    <name type="scientific">Candidatus Edwardsbacteria bacterium GWF2_54_11</name>
    <dbReference type="NCBI Taxonomy" id="1817851"/>
    <lineage>
        <taxon>Bacteria</taxon>
        <taxon>Candidatus Edwardsiibacteriota</taxon>
    </lineage>
</organism>
<evidence type="ECO:0000313" key="5">
    <source>
        <dbReference type="Proteomes" id="UP000177230"/>
    </source>
</evidence>
<dbReference type="SUPFAM" id="SSF52172">
    <property type="entry name" value="CheY-like"/>
    <property type="match status" value="1"/>
</dbReference>
<sequence>MAYELKKEGYDVIIANDGREGLERAKNEKPDLVVSDIMMPNMDGYEFCRHLQEDPNLRAIPFIFLTAKTGHDNRIYGYSIGAQKYLTKPVNKEELLKAVNIRLKYSNEAIKLFAKKAKKFEGDLSIISIFSLIDMFSIGVWSGFVDLKSIDGRAGRIEVFEGFIQKCTIDGQEDANTWTTLLGWNQGTFKAVHE</sequence>
<dbReference type="Gene3D" id="3.40.50.2300">
    <property type="match status" value="1"/>
</dbReference>
<reference evidence="4 5" key="1">
    <citation type="journal article" date="2016" name="Nat. Commun.">
        <title>Thousands of microbial genomes shed light on interconnected biogeochemical processes in an aquifer system.</title>
        <authorList>
            <person name="Anantharaman K."/>
            <person name="Brown C.T."/>
            <person name="Hug L.A."/>
            <person name="Sharon I."/>
            <person name="Castelle C.J."/>
            <person name="Probst A.J."/>
            <person name="Thomas B.C."/>
            <person name="Singh A."/>
            <person name="Wilkins M.J."/>
            <person name="Karaoz U."/>
            <person name="Brodie E.L."/>
            <person name="Williams K.H."/>
            <person name="Hubbard S.S."/>
            <person name="Banfield J.F."/>
        </authorList>
    </citation>
    <scope>NUCLEOTIDE SEQUENCE [LARGE SCALE GENOMIC DNA]</scope>
</reference>
<accession>A0A1F5R4M0</accession>
<dbReference type="InterPro" id="IPR011006">
    <property type="entry name" value="CheY-like_superfamily"/>
</dbReference>
<dbReference type="AlphaFoldDB" id="A0A1F5R4M0"/>
<dbReference type="GO" id="GO:0000155">
    <property type="term" value="F:phosphorelay sensor kinase activity"/>
    <property type="evidence" value="ECO:0007669"/>
    <property type="project" value="TreeGrafter"/>
</dbReference>
<feature type="modified residue" description="4-aspartylphosphate" evidence="2">
    <location>
        <position position="36"/>
    </location>
</feature>
<comment type="caution">
    <text evidence="4">The sequence shown here is derived from an EMBL/GenBank/DDBJ whole genome shotgun (WGS) entry which is preliminary data.</text>
</comment>
<dbReference type="Proteomes" id="UP000177230">
    <property type="component" value="Unassembled WGS sequence"/>
</dbReference>
<dbReference type="InterPro" id="IPR001789">
    <property type="entry name" value="Sig_transdc_resp-reg_receiver"/>
</dbReference>
<evidence type="ECO:0000256" key="2">
    <source>
        <dbReference type="PROSITE-ProRule" id="PRU00169"/>
    </source>
</evidence>
<protein>
    <recommendedName>
        <fullName evidence="3">Response regulatory domain-containing protein</fullName>
    </recommendedName>
</protein>
<dbReference type="Pfam" id="PF00072">
    <property type="entry name" value="Response_reg"/>
    <property type="match status" value="1"/>
</dbReference>
<feature type="domain" description="Response regulatory" evidence="3">
    <location>
        <begin position="1"/>
        <end position="103"/>
    </location>
</feature>
<evidence type="ECO:0000256" key="1">
    <source>
        <dbReference type="ARBA" id="ARBA00022553"/>
    </source>
</evidence>
<name>A0A1F5R4M0_9BACT</name>
<dbReference type="SMART" id="SM00448">
    <property type="entry name" value="REC"/>
    <property type="match status" value="1"/>
</dbReference>
<dbReference type="PANTHER" id="PTHR43547:SF2">
    <property type="entry name" value="HYBRID SIGNAL TRANSDUCTION HISTIDINE KINASE C"/>
    <property type="match status" value="1"/>
</dbReference>